<evidence type="ECO:0000256" key="2">
    <source>
        <dbReference type="ARBA" id="ARBA00022908"/>
    </source>
</evidence>
<dbReference type="InterPro" id="IPR050090">
    <property type="entry name" value="Tyrosine_recombinase_XerCD"/>
</dbReference>
<dbReference type="CDD" id="cd00796">
    <property type="entry name" value="INT_Rci_Hp1_C"/>
    <property type="match status" value="1"/>
</dbReference>
<dbReference type="AlphaFoldDB" id="Q30Q21"/>
<organism evidence="8 9">
    <name type="scientific">Sulfurimonas denitrificans (strain ATCC 33889 / DSM 1251)</name>
    <name type="common">Thiomicrospira denitrificans (strain ATCC 33889 / DSM 1251)</name>
    <dbReference type="NCBI Taxonomy" id="326298"/>
    <lineage>
        <taxon>Bacteria</taxon>
        <taxon>Pseudomonadati</taxon>
        <taxon>Campylobacterota</taxon>
        <taxon>Epsilonproteobacteria</taxon>
        <taxon>Campylobacterales</taxon>
        <taxon>Sulfurimonadaceae</taxon>
        <taxon>Sulfurimonas</taxon>
    </lineage>
</organism>
<dbReference type="GO" id="GO:0015074">
    <property type="term" value="P:DNA integration"/>
    <property type="evidence" value="ECO:0007669"/>
    <property type="project" value="UniProtKB-KW"/>
</dbReference>
<evidence type="ECO:0000256" key="4">
    <source>
        <dbReference type="ARBA" id="ARBA00023172"/>
    </source>
</evidence>
<dbReference type="InterPro" id="IPR002104">
    <property type="entry name" value="Integrase_catalytic"/>
</dbReference>
<evidence type="ECO:0000259" key="6">
    <source>
        <dbReference type="PROSITE" id="PS51898"/>
    </source>
</evidence>
<dbReference type="InterPro" id="IPR013762">
    <property type="entry name" value="Integrase-like_cat_sf"/>
</dbReference>
<dbReference type="Gene3D" id="1.10.150.130">
    <property type="match status" value="1"/>
</dbReference>
<accession>Q30Q21</accession>
<dbReference type="SUPFAM" id="SSF56349">
    <property type="entry name" value="DNA breaking-rejoining enzymes"/>
    <property type="match status" value="1"/>
</dbReference>
<dbReference type="RefSeq" id="WP_011373251.1">
    <property type="nucleotide sequence ID" value="NC_007575.1"/>
</dbReference>
<dbReference type="Pfam" id="PF00589">
    <property type="entry name" value="Phage_integrase"/>
    <property type="match status" value="1"/>
</dbReference>
<keyword evidence="4" id="KW-0233">DNA recombination</keyword>
<dbReference type="InterPro" id="IPR011010">
    <property type="entry name" value="DNA_brk_join_enz"/>
</dbReference>
<dbReference type="GO" id="GO:0006310">
    <property type="term" value="P:DNA recombination"/>
    <property type="evidence" value="ECO:0007669"/>
    <property type="project" value="UniProtKB-KW"/>
</dbReference>
<evidence type="ECO:0000313" key="8">
    <source>
        <dbReference type="EMBL" id="ABB44910.1"/>
    </source>
</evidence>
<name>Q30Q21_SULDN</name>
<dbReference type="eggNOG" id="COG0582">
    <property type="taxonomic scope" value="Bacteria"/>
</dbReference>
<evidence type="ECO:0000256" key="5">
    <source>
        <dbReference type="PROSITE-ProRule" id="PRU01248"/>
    </source>
</evidence>
<dbReference type="InterPro" id="IPR044068">
    <property type="entry name" value="CB"/>
</dbReference>
<keyword evidence="9" id="KW-1185">Reference proteome</keyword>
<gene>
    <name evidence="8" type="ordered locus">Suden_1633</name>
</gene>
<dbReference type="PROSITE" id="PS51900">
    <property type="entry name" value="CB"/>
    <property type="match status" value="1"/>
</dbReference>
<keyword evidence="2" id="KW-0229">DNA integration</keyword>
<dbReference type="EMBL" id="CP000153">
    <property type="protein sequence ID" value="ABB44910.1"/>
    <property type="molecule type" value="Genomic_DNA"/>
</dbReference>
<dbReference type="PROSITE" id="PS51898">
    <property type="entry name" value="TYR_RECOMBINASE"/>
    <property type="match status" value="1"/>
</dbReference>
<evidence type="ECO:0000259" key="7">
    <source>
        <dbReference type="PROSITE" id="PS51900"/>
    </source>
</evidence>
<dbReference type="PANTHER" id="PTHR30349">
    <property type="entry name" value="PHAGE INTEGRASE-RELATED"/>
    <property type="match status" value="1"/>
</dbReference>
<dbReference type="OrthoDB" id="9789256at2"/>
<dbReference type="PANTHER" id="PTHR30349:SF64">
    <property type="entry name" value="PROPHAGE INTEGRASE INTD-RELATED"/>
    <property type="match status" value="1"/>
</dbReference>
<comment type="similarity">
    <text evidence="1">Belongs to the 'phage' integrase family.</text>
</comment>
<evidence type="ECO:0000256" key="1">
    <source>
        <dbReference type="ARBA" id="ARBA00008857"/>
    </source>
</evidence>
<dbReference type="Gene3D" id="1.10.443.10">
    <property type="entry name" value="Intergrase catalytic core"/>
    <property type="match status" value="1"/>
</dbReference>
<dbReference type="Pfam" id="PF14659">
    <property type="entry name" value="Phage_int_SAM_3"/>
    <property type="match status" value="1"/>
</dbReference>
<evidence type="ECO:0000256" key="3">
    <source>
        <dbReference type="ARBA" id="ARBA00023125"/>
    </source>
</evidence>
<keyword evidence="3 5" id="KW-0238">DNA-binding</keyword>
<dbReference type="HOGENOM" id="CLU_027562_17_7_7"/>
<dbReference type="STRING" id="326298.Suden_1633"/>
<evidence type="ECO:0000313" key="9">
    <source>
        <dbReference type="Proteomes" id="UP000002714"/>
    </source>
</evidence>
<reference evidence="8 9" key="1">
    <citation type="journal article" date="2008" name="Appl. Environ. Microbiol.">
        <title>Genome of the epsilonproteobacterial chemolithoautotroph Sulfurimonas denitrificans.</title>
        <authorList>
            <person name="Sievert S.M."/>
            <person name="Scott K.M."/>
            <person name="Klotz M.G."/>
            <person name="Chain P.S.G."/>
            <person name="Hauser L.J."/>
            <person name="Hemp J."/>
            <person name="Huegler M."/>
            <person name="Land M."/>
            <person name="Lapidus A."/>
            <person name="Larimer F.W."/>
            <person name="Lucas S."/>
            <person name="Malfatti S.A."/>
            <person name="Meyer F."/>
            <person name="Paulsen I.T."/>
            <person name="Ren Q."/>
            <person name="Simon J."/>
            <person name="Bailey K."/>
            <person name="Diaz E."/>
            <person name="Fitzpatrick K.A."/>
            <person name="Glover B."/>
            <person name="Gwatney N."/>
            <person name="Korajkic A."/>
            <person name="Long A."/>
            <person name="Mobberley J.M."/>
            <person name="Pantry S.N."/>
            <person name="Pazder G."/>
            <person name="Peterson S."/>
            <person name="Quintanilla J.D."/>
            <person name="Sprinkle R."/>
            <person name="Stephens J."/>
            <person name="Thomas P."/>
            <person name="Vaughn R."/>
            <person name="Weber M.J."/>
            <person name="Wooten L.L."/>
        </authorList>
    </citation>
    <scope>NUCLEOTIDE SEQUENCE [LARGE SCALE GENOMIC DNA]</scope>
    <source>
        <strain evidence="9">ATCC 33889 / DSM 1251</strain>
    </source>
</reference>
<proteinExistence type="inferred from homology"/>
<dbReference type="GO" id="GO:0003677">
    <property type="term" value="F:DNA binding"/>
    <property type="evidence" value="ECO:0007669"/>
    <property type="project" value="UniProtKB-UniRule"/>
</dbReference>
<dbReference type="InterPro" id="IPR010998">
    <property type="entry name" value="Integrase_recombinase_N"/>
</dbReference>
<dbReference type="KEGG" id="tdn:Suden_1633"/>
<dbReference type="Proteomes" id="UP000002714">
    <property type="component" value="Chromosome"/>
</dbReference>
<feature type="domain" description="Core-binding (CB)" evidence="7">
    <location>
        <begin position="79"/>
        <end position="162"/>
    </location>
</feature>
<dbReference type="InterPro" id="IPR004107">
    <property type="entry name" value="Integrase_SAM-like_N"/>
</dbReference>
<protein>
    <submittedName>
        <fullName evidence="8">Phage integrase</fullName>
    </submittedName>
</protein>
<sequence>MALKPAGGRYEGVWINELKNGNIAYYINYRDEHGKPVKKKVGVKTKQSNFTVKDAYDRLIQAKHHLMTGEESPFKSQRAKKFTFEDAWLAYYEWAKVNKKTYISDEQYYRLHIAPTFANKDIKSIKSKDIEQFKQLYTSKGYAAQSVKHYIGLMRHIINYAIKNDLIKNYANPISGGKVKLPTIDNARQAFLSKEQARVILDELLQYENPQLYQLTILLLYTGARFSEVASLTWNNINFETNMIYFKATKNGNARWVFMNELVKEVIEQLKADKNNNLIIANTKGKQMERMLHSWQIVVDNIIDENKEADAKQRVTVHSLRHTHASWLAMAGLDILHIKEQLGHKTLEMTMRYSHLIPNKRHEATELL</sequence>
<feature type="domain" description="Tyr recombinase" evidence="6">
    <location>
        <begin position="187"/>
        <end position="366"/>
    </location>
</feature>